<proteinExistence type="predicted"/>
<dbReference type="Pfam" id="PF13289">
    <property type="entry name" value="SIR2_2"/>
    <property type="match status" value="1"/>
</dbReference>
<dbReference type="RefSeq" id="WP_197036746.1">
    <property type="nucleotide sequence ID" value="NZ_CABWIH010000033.1"/>
</dbReference>
<dbReference type="InterPro" id="IPR011202">
    <property type="entry name" value="UCP014677"/>
</dbReference>
<dbReference type="PIRSF" id="PIRSF014677">
    <property type="entry name" value="UCP014677"/>
    <property type="match status" value="1"/>
</dbReference>
<dbReference type="Proteomes" id="UP000330807">
    <property type="component" value="Unassembled WGS sequence"/>
</dbReference>
<evidence type="ECO:0000313" key="1">
    <source>
        <dbReference type="EMBL" id="VWL94201.1"/>
    </source>
</evidence>
<name>A0A5K1IYP8_9ACTN</name>
<reference evidence="1 2" key="1">
    <citation type="submission" date="2019-10" db="EMBL/GenBank/DDBJ databases">
        <authorList>
            <person name="Wolf R A."/>
        </authorList>
    </citation>
    <scope>NUCLEOTIDE SEQUENCE [LARGE SCALE GENOMIC DNA]</scope>
    <source>
        <strain evidence="1">Collinsella_aerofaciens_AK_138A</strain>
    </source>
</reference>
<dbReference type="EMBL" id="CABWIH010000033">
    <property type="protein sequence ID" value="VWL94201.1"/>
    <property type="molecule type" value="Genomic_DNA"/>
</dbReference>
<organism evidence="1 2">
    <name type="scientific">Collinsella aerofaciens</name>
    <dbReference type="NCBI Taxonomy" id="74426"/>
    <lineage>
        <taxon>Bacteria</taxon>
        <taxon>Bacillati</taxon>
        <taxon>Actinomycetota</taxon>
        <taxon>Coriobacteriia</taxon>
        <taxon>Coriobacteriales</taxon>
        <taxon>Coriobacteriaceae</taxon>
        <taxon>Collinsella</taxon>
    </lineage>
</organism>
<evidence type="ECO:0000313" key="2">
    <source>
        <dbReference type="Proteomes" id="UP000330807"/>
    </source>
</evidence>
<accession>A0A5K1IYP8</accession>
<sequence>MDERIKSIIHKAVDDAGRYPFLFIGSGLSRRYCGTPGWEGLLSDICAEVLDDPYAFARFKSQAKIAVQNGEVESELPYVATLMESEVNHELFASDEFAAFREDHSDELTGDASPMKIYVADKIARARLVESAETEKLAKAGREKVAGIITTNYDCMCETLFPGFTTYVGESDLLFSDQAFSQEIYKIHGSVSRAGSIVLTSADYAEFAQKRKYLSAKLLTLFVEYPVIFLGYSIQDENIRSILGDICECLPDDKLKRLGKRLIFVQHATDTSVGEIAMSFGGRTLSMTKITTDDFESIYDAMRSFRKMYSTRFIRELRGSVFRLAEHIDPSSDIIVSGIDNVLNDLDPDQKIVIGLSVSPSSIGKPISPEDIFEDIVLDNLRYDPKFIVENYLNMYVRQRPNNMPVFKYTRGLGGEVGKDIATYLPTLTSIDSYRSETFRKSMPATRRRFEGSLSIKGLANACAPKSPFAFIPCLSEEEMDVDDLEALLKRALADVGNDPAKKRALLKDSHYRKCVRIYDFLRYGK</sequence>
<gene>
    <name evidence="1" type="ORF">LMKDKBCB_01677</name>
</gene>
<protein>
    <submittedName>
        <fullName evidence="1">SIR2-like domain protein</fullName>
    </submittedName>
</protein>
<dbReference type="AlphaFoldDB" id="A0A5K1IYP8"/>